<protein>
    <submittedName>
        <fullName evidence="2">Uncharacterized protein</fullName>
    </submittedName>
</protein>
<feature type="compositionally biased region" description="Basic residues" evidence="1">
    <location>
        <begin position="122"/>
        <end position="132"/>
    </location>
</feature>
<name>A0AAD1T494_PELCU</name>
<proteinExistence type="predicted"/>
<reference evidence="2" key="1">
    <citation type="submission" date="2022-03" db="EMBL/GenBank/DDBJ databases">
        <authorList>
            <person name="Alioto T."/>
            <person name="Alioto T."/>
            <person name="Gomez Garrido J."/>
        </authorList>
    </citation>
    <scope>NUCLEOTIDE SEQUENCE</scope>
</reference>
<dbReference type="AlphaFoldDB" id="A0AAD1T494"/>
<gene>
    <name evidence="2" type="ORF">PECUL_23A032985</name>
</gene>
<evidence type="ECO:0000313" key="2">
    <source>
        <dbReference type="EMBL" id="CAH2318987.1"/>
    </source>
</evidence>
<accession>A0AAD1T494</accession>
<feature type="region of interest" description="Disordered" evidence="1">
    <location>
        <begin position="58"/>
        <end position="175"/>
    </location>
</feature>
<evidence type="ECO:0000313" key="3">
    <source>
        <dbReference type="Proteomes" id="UP001295444"/>
    </source>
</evidence>
<feature type="non-terminal residue" evidence="2">
    <location>
        <position position="1"/>
    </location>
</feature>
<organism evidence="2 3">
    <name type="scientific">Pelobates cultripes</name>
    <name type="common">Western spadefoot toad</name>
    <dbReference type="NCBI Taxonomy" id="61616"/>
    <lineage>
        <taxon>Eukaryota</taxon>
        <taxon>Metazoa</taxon>
        <taxon>Chordata</taxon>
        <taxon>Craniata</taxon>
        <taxon>Vertebrata</taxon>
        <taxon>Euteleostomi</taxon>
        <taxon>Amphibia</taxon>
        <taxon>Batrachia</taxon>
        <taxon>Anura</taxon>
        <taxon>Pelobatoidea</taxon>
        <taxon>Pelobatidae</taxon>
        <taxon>Pelobates</taxon>
    </lineage>
</organism>
<sequence length="231" mass="26562">HTNPRSDREIEPIEASFEKFWQAFWLRLKLRAHRLPTHAKHEQPAKKAAVLLYRRKACSTRKSARRPQAQRSPRLTGARPRRHSRTPLRVPASQQKQESPQQHRSQRLDPAGNWERSAPQLKRGHPHSHASHLQKDLPLGAPWRPFDQAHTKLHTQPRHRANDAPGQVTPKMDRSGDELNGLRCWAPAYTLGTLRDVITDDNNLQPRHLARNVSLLNCDQHTIPCIAHSTC</sequence>
<feature type="compositionally biased region" description="Polar residues" evidence="1">
    <location>
        <begin position="92"/>
        <end position="103"/>
    </location>
</feature>
<evidence type="ECO:0000256" key="1">
    <source>
        <dbReference type="SAM" id="MobiDB-lite"/>
    </source>
</evidence>
<keyword evidence="3" id="KW-1185">Reference proteome</keyword>
<dbReference type="Proteomes" id="UP001295444">
    <property type="component" value="Chromosome 10"/>
</dbReference>
<dbReference type="EMBL" id="OW240921">
    <property type="protein sequence ID" value="CAH2318987.1"/>
    <property type="molecule type" value="Genomic_DNA"/>
</dbReference>